<reference evidence="1 2" key="1">
    <citation type="submission" date="2016-11" db="EMBL/GenBank/DDBJ databases">
        <authorList>
            <person name="Jaros S."/>
            <person name="Januszkiewicz K."/>
            <person name="Wedrychowicz H."/>
        </authorList>
    </citation>
    <scope>NUCLEOTIDE SEQUENCE [LARGE SCALE GENOMIC DNA]</scope>
    <source>
        <strain evidence="1 2">DSM 16917</strain>
    </source>
</reference>
<gene>
    <name evidence="1" type="ORF">SAMN02745129_2480</name>
</gene>
<evidence type="ECO:0000313" key="1">
    <source>
        <dbReference type="EMBL" id="SHH60059.1"/>
    </source>
</evidence>
<sequence length="273" mass="29750">MSTARSVEALTAETVTYHRGRVDRLVLNGVPYGSLEPDITGWKGRGLSISAVAEMEAISREFDSLRDAAKKGFDNAAVTLDRALGLDQSGVISAVSSFRFSSKLADKIDYYVKASGMRRLTCAHFPEQGETCLDVVGTFVDQRALIDAIQDFRAREACGELLKVDHFAGLPMVGQKRTCKALQNGGVVRQCGAAWQSRAVGEQLLGVAYLADNERPYRAGDHSARCLLGVAPMETEHYFGQDPVQGGWGARGQVMDAYRFAVMLVPHESELSR</sequence>
<evidence type="ECO:0000313" key="2">
    <source>
        <dbReference type="Proteomes" id="UP000184268"/>
    </source>
</evidence>
<protein>
    <submittedName>
        <fullName evidence="1">Uncharacterized protein</fullName>
    </submittedName>
</protein>
<keyword evidence="2" id="KW-1185">Reference proteome</keyword>
<accession>A0A1M5UAR8</accession>
<proteinExistence type="predicted"/>
<organism evidence="1 2">
    <name type="scientific">Ferrimonas marina</name>
    <dbReference type="NCBI Taxonomy" id="299255"/>
    <lineage>
        <taxon>Bacteria</taxon>
        <taxon>Pseudomonadati</taxon>
        <taxon>Pseudomonadota</taxon>
        <taxon>Gammaproteobacteria</taxon>
        <taxon>Alteromonadales</taxon>
        <taxon>Ferrimonadaceae</taxon>
        <taxon>Ferrimonas</taxon>
    </lineage>
</organism>
<dbReference type="Proteomes" id="UP000184268">
    <property type="component" value="Unassembled WGS sequence"/>
</dbReference>
<name>A0A1M5UAR8_9GAMM</name>
<dbReference type="AlphaFoldDB" id="A0A1M5UAR8"/>
<dbReference type="EMBL" id="FQXG01000003">
    <property type="protein sequence ID" value="SHH60059.1"/>
    <property type="molecule type" value="Genomic_DNA"/>
</dbReference>
<dbReference type="STRING" id="299255.SAMN02745129_2480"/>